<proteinExistence type="inferred from homology"/>
<keyword evidence="1 7" id="KW-0028">Amino-acid biosynthesis</keyword>
<comment type="catalytic activity">
    <reaction evidence="7">
        <text>L-homoserine + ATP = O-phospho-L-homoserine + ADP + H(+)</text>
        <dbReference type="Rhea" id="RHEA:13985"/>
        <dbReference type="ChEBI" id="CHEBI:15378"/>
        <dbReference type="ChEBI" id="CHEBI:30616"/>
        <dbReference type="ChEBI" id="CHEBI:57476"/>
        <dbReference type="ChEBI" id="CHEBI:57590"/>
        <dbReference type="ChEBI" id="CHEBI:456216"/>
        <dbReference type="EC" id="2.7.1.39"/>
    </reaction>
</comment>
<evidence type="ECO:0000256" key="7">
    <source>
        <dbReference type="HAMAP-Rule" id="MF_00384"/>
    </source>
</evidence>
<dbReference type="InterPro" id="IPR013750">
    <property type="entry name" value="GHMP_kinase_C_dom"/>
</dbReference>
<evidence type="ECO:0000256" key="5">
    <source>
        <dbReference type="ARBA" id="ARBA00022777"/>
    </source>
</evidence>
<dbReference type="PANTHER" id="PTHR20861">
    <property type="entry name" value="HOMOSERINE/4-DIPHOSPHOCYTIDYL-2-C-METHYL-D-ERYTHRITOL KINASE"/>
    <property type="match status" value="1"/>
</dbReference>
<dbReference type="PRINTS" id="PR00958">
    <property type="entry name" value="HOMSERKINASE"/>
</dbReference>
<name>A0A160VS99_9EURY</name>
<gene>
    <name evidence="7" type="primary">thrB</name>
    <name evidence="11" type="ORF">A3L04_08410</name>
    <name evidence="12" type="ORF">CHITON_0911</name>
</gene>
<dbReference type="EMBL" id="LN999010">
    <property type="protein sequence ID" value="CUX77690.1"/>
    <property type="molecule type" value="Genomic_DNA"/>
</dbReference>
<evidence type="ECO:0000256" key="8">
    <source>
        <dbReference type="NCBIfam" id="TIGR00191"/>
    </source>
</evidence>
<keyword evidence="5 7" id="KW-0418">Kinase</keyword>
<evidence type="ECO:0000256" key="2">
    <source>
        <dbReference type="ARBA" id="ARBA00022679"/>
    </source>
</evidence>
<dbReference type="InterPro" id="IPR014721">
    <property type="entry name" value="Ribsml_uS5_D2-typ_fold_subgr"/>
</dbReference>
<dbReference type="GO" id="GO:0005524">
    <property type="term" value="F:ATP binding"/>
    <property type="evidence" value="ECO:0007669"/>
    <property type="project" value="UniProtKB-UniRule"/>
</dbReference>
<dbReference type="UniPathway" id="UPA00050">
    <property type="reaction ID" value="UER00064"/>
</dbReference>
<dbReference type="GO" id="GO:0005737">
    <property type="term" value="C:cytoplasm"/>
    <property type="evidence" value="ECO:0007669"/>
    <property type="project" value="UniProtKB-SubCell"/>
</dbReference>
<evidence type="ECO:0000313" key="12">
    <source>
        <dbReference type="EMBL" id="CUX77690.1"/>
    </source>
</evidence>
<dbReference type="InterPro" id="IPR006204">
    <property type="entry name" value="GHMP_kinase_N_dom"/>
</dbReference>
<reference evidence="13" key="1">
    <citation type="submission" date="2016-01" db="EMBL/GenBank/DDBJ databases">
        <authorList>
            <person name="Vorgias C.E."/>
        </authorList>
    </citation>
    <scope>NUCLEOTIDE SEQUENCE [LARGE SCALE GENOMIC DNA]</scope>
</reference>
<dbReference type="GO" id="GO:0009088">
    <property type="term" value="P:threonine biosynthetic process"/>
    <property type="evidence" value="ECO:0007669"/>
    <property type="project" value="UniProtKB-UniRule"/>
</dbReference>
<dbReference type="Pfam" id="PF08544">
    <property type="entry name" value="GHMP_kinases_C"/>
    <property type="match status" value="1"/>
</dbReference>
<evidence type="ECO:0000256" key="4">
    <source>
        <dbReference type="ARBA" id="ARBA00022741"/>
    </source>
</evidence>
<sequence>MKVYAPATIANFGPGFDVFGMAIEKPGDEVVVKECDNFRIEVIGHKVPADGSNVAVVAAKALFKLLGEEGGVYMKLKKGIRPKSGLGSSGASSLAGAVAAAKVLGVEDDELIIRAALEGERAASGSPHGDNVIPSYYGGFTIIESISPLRVHRIDVELKVAVVLPEVEVPTSEARKVLPEKVPLKDAVKNLAMASSLVLALREEDIETIGRLLDDRLALPYRKKLMPWFDKVREAALNAGAYGVTVSGSGPAMFAVGENLREVAKAMGEAFEEMGIRAEYWVTKTGRGAKWF</sequence>
<dbReference type="Gene3D" id="3.30.230.10">
    <property type="match status" value="1"/>
</dbReference>
<dbReference type="PANTHER" id="PTHR20861:SF1">
    <property type="entry name" value="HOMOSERINE KINASE"/>
    <property type="match status" value="1"/>
</dbReference>
<accession>A0A160VS99</accession>
<reference evidence="12" key="2">
    <citation type="submission" date="2016-01" db="EMBL/GenBank/DDBJ databases">
        <authorList>
            <person name="Oliw E.H."/>
        </authorList>
    </citation>
    <scope>NUCLEOTIDE SEQUENCE</scope>
    <source>
        <strain evidence="12">1</strain>
    </source>
</reference>
<comment type="pathway">
    <text evidence="7">Amino-acid biosynthesis; L-threonine biosynthesis; L-threonine from L-aspartate: step 4/5.</text>
</comment>
<dbReference type="Gene3D" id="3.30.70.890">
    <property type="entry name" value="GHMP kinase, C-terminal domain"/>
    <property type="match status" value="1"/>
</dbReference>
<dbReference type="HAMAP" id="MF_00384">
    <property type="entry name" value="Homoser_kinase"/>
    <property type="match status" value="1"/>
</dbReference>
<organism evidence="12 13">
    <name type="scientific">Thermococcus chitonophagus</name>
    <dbReference type="NCBI Taxonomy" id="54262"/>
    <lineage>
        <taxon>Archaea</taxon>
        <taxon>Methanobacteriati</taxon>
        <taxon>Methanobacteriota</taxon>
        <taxon>Thermococci</taxon>
        <taxon>Thermococcales</taxon>
        <taxon>Thermococcaceae</taxon>
        <taxon>Thermococcus</taxon>
    </lineage>
</organism>
<dbReference type="AlphaFoldDB" id="A0A160VS99"/>
<dbReference type="Proteomes" id="UP000093069">
    <property type="component" value="Chromosome I"/>
</dbReference>
<dbReference type="SUPFAM" id="SSF55060">
    <property type="entry name" value="GHMP Kinase, C-terminal domain"/>
    <property type="match status" value="1"/>
</dbReference>
<evidence type="ECO:0000313" key="14">
    <source>
        <dbReference type="Proteomes" id="UP000250189"/>
    </source>
</evidence>
<dbReference type="Pfam" id="PF00288">
    <property type="entry name" value="GHMP_kinases_N"/>
    <property type="match status" value="1"/>
</dbReference>
<dbReference type="OrthoDB" id="28273at2157"/>
<dbReference type="SUPFAM" id="SSF54211">
    <property type="entry name" value="Ribosomal protein S5 domain 2-like"/>
    <property type="match status" value="1"/>
</dbReference>
<dbReference type="GeneID" id="33322597"/>
<evidence type="ECO:0000256" key="1">
    <source>
        <dbReference type="ARBA" id="ARBA00022605"/>
    </source>
</evidence>
<reference evidence="11 14" key="3">
    <citation type="submission" date="2016-04" db="EMBL/GenBank/DDBJ databases">
        <title>Complete genome sequence of Thermococcus chitonophagus type strain GC74.</title>
        <authorList>
            <person name="Oger P.M."/>
        </authorList>
    </citation>
    <scope>NUCLEOTIDE SEQUENCE [LARGE SCALE GENOMIC DNA]</scope>
    <source>
        <strain evidence="11 14">GC74</strain>
    </source>
</reference>
<dbReference type="EMBL" id="CP015193">
    <property type="protein sequence ID" value="ASJ17087.1"/>
    <property type="molecule type" value="Genomic_DNA"/>
</dbReference>
<dbReference type="NCBIfam" id="TIGR00191">
    <property type="entry name" value="thrB"/>
    <property type="match status" value="1"/>
</dbReference>
<protein>
    <recommendedName>
        <fullName evidence="7 8">Homoserine kinase</fullName>
        <shortName evidence="7">HK</shortName>
        <shortName evidence="7">HSK</shortName>
        <ecNumber evidence="7 8">2.7.1.39</ecNumber>
    </recommendedName>
</protein>
<evidence type="ECO:0000256" key="6">
    <source>
        <dbReference type="ARBA" id="ARBA00022840"/>
    </source>
</evidence>
<keyword evidence="14" id="KW-1185">Reference proteome</keyword>
<dbReference type="InterPro" id="IPR036554">
    <property type="entry name" value="GHMP_kinase_C_sf"/>
</dbReference>
<dbReference type="Proteomes" id="UP000250189">
    <property type="component" value="Chromosome"/>
</dbReference>
<evidence type="ECO:0000259" key="9">
    <source>
        <dbReference type="Pfam" id="PF00288"/>
    </source>
</evidence>
<dbReference type="NCBIfam" id="NF002288">
    <property type="entry name" value="PRK01212.1-4"/>
    <property type="match status" value="1"/>
</dbReference>
<dbReference type="KEGG" id="tch:CHITON_0911"/>
<dbReference type="InterPro" id="IPR000870">
    <property type="entry name" value="Homoserine_kinase"/>
</dbReference>
<dbReference type="GO" id="GO:0004413">
    <property type="term" value="F:homoserine kinase activity"/>
    <property type="evidence" value="ECO:0007669"/>
    <property type="project" value="UniProtKB-UniRule"/>
</dbReference>
<dbReference type="STRING" id="54262.CHITON_0911"/>
<keyword evidence="7" id="KW-0963">Cytoplasm</keyword>
<comment type="similarity">
    <text evidence="7">Belongs to the GHMP kinase family. Homoserine kinase subfamily.</text>
</comment>
<evidence type="ECO:0000259" key="10">
    <source>
        <dbReference type="Pfam" id="PF08544"/>
    </source>
</evidence>
<dbReference type="PIRSF" id="PIRSF000676">
    <property type="entry name" value="Homoser_kin"/>
    <property type="match status" value="1"/>
</dbReference>
<dbReference type="RefSeq" id="WP_068577171.1">
    <property type="nucleotide sequence ID" value="NZ_CP015193.1"/>
</dbReference>
<feature type="domain" description="GHMP kinase N-terminal" evidence="9">
    <location>
        <begin position="53"/>
        <end position="139"/>
    </location>
</feature>
<keyword evidence="4 7" id="KW-0547">Nucleotide-binding</keyword>
<evidence type="ECO:0000313" key="11">
    <source>
        <dbReference type="EMBL" id="ASJ17087.1"/>
    </source>
</evidence>
<keyword evidence="6 7" id="KW-0067">ATP-binding</keyword>
<evidence type="ECO:0000313" key="13">
    <source>
        <dbReference type="Proteomes" id="UP000093069"/>
    </source>
</evidence>
<feature type="domain" description="GHMP kinase C-terminal" evidence="10">
    <location>
        <begin position="200"/>
        <end position="270"/>
    </location>
</feature>
<comment type="function">
    <text evidence="7">Catalyzes the ATP-dependent phosphorylation of L-homoserine to L-homoserine phosphate.</text>
</comment>
<dbReference type="InterPro" id="IPR020568">
    <property type="entry name" value="Ribosomal_Su5_D2-typ_SF"/>
</dbReference>
<keyword evidence="2 7" id="KW-0808">Transferase</keyword>
<dbReference type="EC" id="2.7.1.39" evidence="7 8"/>
<evidence type="ECO:0000256" key="3">
    <source>
        <dbReference type="ARBA" id="ARBA00022697"/>
    </source>
</evidence>
<feature type="binding site" evidence="7">
    <location>
        <begin position="81"/>
        <end position="91"/>
    </location>
    <ligand>
        <name>ATP</name>
        <dbReference type="ChEBI" id="CHEBI:30616"/>
    </ligand>
</feature>
<keyword evidence="3 7" id="KW-0791">Threonine biosynthesis</keyword>
<comment type="subcellular location">
    <subcellularLocation>
        <location evidence="7">Cytoplasm</location>
    </subcellularLocation>
</comment>